<name>V7I3A3_9CLOT</name>
<dbReference type="AlphaFoldDB" id="V7I3A3"/>
<accession>V7I3A3</accession>
<dbReference type="PANTHER" id="PTHR34614">
    <property type="match status" value="1"/>
</dbReference>
<dbReference type="STRING" id="994573.T472_0216605"/>
<comment type="caution">
    <text evidence="2">The sequence shown here is derived from an EMBL/GenBank/DDBJ whole genome shotgun (WGS) entry which is preliminary data.</text>
</comment>
<dbReference type="eggNOG" id="COG5421">
    <property type="taxonomic scope" value="Bacteria"/>
</dbReference>
<dbReference type="Pfam" id="PF01609">
    <property type="entry name" value="DDE_Tnp_1"/>
    <property type="match status" value="1"/>
</dbReference>
<keyword evidence="3" id="KW-1185">Reference proteome</keyword>
<dbReference type="EMBL" id="AXUN02000209">
    <property type="protein sequence ID" value="ETA79482.1"/>
    <property type="molecule type" value="Genomic_DNA"/>
</dbReference>
<evidence type="ECO:0000313" key="2">
    <source>
        <dbReference type="EMBL" id="ETA79482.1"/>
    </source>
</evidence>
<reference evidence="2 3" key="1">
    <citation type="journal article" date="2014" name="Genome Announc.">
        <title>Genome Sequence of Youngiibacter fragilis, the Type Strain of the Genus Youngiibacter.</title>
        <authorList>
            <person name="Wawrik C.B."/>
            <person name="Callaghan A.V."/>
            <person name="Stamps B.W."/>
            <person name="Wawrik B."/>
        </authorList>
    </citation>
    <scope>NUCLEOTIDE SEQUENCE [LARGE SCALE GENOMIC DNA]</scope>
    <source>
        <strain evidence="2 3">232.1</strain>
    </source>
</reference>
<dbReference type="InterPro" id="IPR047654">
    <property type="entry name" value="IS1634_transpos"/>
</dbReference>
<dbReference type="PATRIC" id="fig|994573.3.peg.3145"/>
<dbReference type="GO" id="GO:0003677">
    <property type="term" value="F:DNA binding"/>
    <property type="evidence" value="ECO:0007669"/>
    <property type="project" value="InterPro"/>
</dbReference>
<organism evidence="2 3">
    <name type="scientific">Youngiibacter fragilis 232.1</name>
    <dbReference type="NCBI Taxonomy" id="994573"/>
    <lineage>
        <taxon>Bacteria</taxon>
        <taxon>Bacillati</taxon>
        <taxon>Bacillota</taxon>
        <taxon>Clostridia</taxon>
        <taxon>Eubacteriales</taxon>
        <taxon>Clostridiaceae</taxon>
        <taxon>Youngiibacter</taxon>
    </lineage>
</organism>
<evidence type="ECO:0000313" key="3">
    <source>
        <dbReference type="Proteomes" id="UP000017747"/>
    </source>
</evidence>
<protein>
    <submittedName>
        <fullName evidence="2">Transposase IS4</fullName>
    </submittedName>
</protein>
<dbReference type="PANTHER" id="PTHR34614:SF2">
    <property type="entry name" value="TRANSPOSASE IS4-LIKE DOMAIN-CONTAINING PROTEIN"/>
    <property type="match status" value="1"/>
</dbReference>
<dbReference type="NCBIfam" id="NF033559">
    <property type="entry name" value="transpos_IS1634"/>
    <property type="match status" value="1"/>
</dbReference>
<dbReference type="GO" id="GO:0006313">
    <property type="term" value="P:DNA transposition"/>
    <property type="evidence" value="ECO:0007669"/>
    <property type="project" value="InterPro"/>
</dbReference>
<proteinExistence type="predicted"/>
<evidence type="ECO:0000259" key="1">
    <source>
        <dbReference type="Pfam" id="PF01609"/>
    </source>
</evidence>
<dbReference type="GO" id="GO:0004803">
    <property type="term" value="F:transposase activity"/>
    <property type="evidence" value="ECO:0007669"/>
    <property type="project" value="InterPro"/>
</dbReference>
<dbReference type="InterPro" id="IPR002559">
    <property type="entry name" value="Transposase_11"/>
</dbReference>
<gene>
    <name evidence="2" type="ORF">T472_0216605</name>
</gene>
<dbReference type="InterPro" id="IPR012337">
    <property type="entry name" value="RNaseH-like_sf"/>
</dbReference>
<dbReference type="Proteomes" id="UP000017747">
    <property type="component" value="Unassembled WGS sequence"/>
</dbReference>
<feature type="domain" description="Transposase IS4-like" evidence="1">
    <location>
        <begin position="95"/>
        <end position="362"/>
    </location>
</feature>
<sequence length="427" mass="49787">MLSIAYFLILEDRNSLIRFPKWDRTHYRPHGSSISAQRSSDLFASITEEGKLRFFGLQGKRRMENEYWAYDTTSISSYSESLKQVKYGVNKDNDPLPQINLALLFGEESGLPFYFRKLAGNISDVKTLKKLLADLKSLDYGKVKLVMDRGFYSEDNINSLYQGNLKFLISAKVSLKLVQKELNKVRDSIRTRINYNSTYQLYAHSNTVEWNYSQRRPQKGDVIKDTRRMYLHIYYNSEKALEHENRFNEMLDMLESELTTGNRRAENEKQYAKYFDISETPVRGIKIVPRQDAITKAEQDYGFFALMSNEIKDPIKALETYRNKDLVEKAFGNLKERLNLRRTAVSSESSLDGKLFVQFVALIYMSYLKKKMSDERLFQIYTMQELLDELDVIEAFENPGNALRIGEVTKKQEELYKSLGVKPPNTL</sequence>
<dbReference type="SUPFAM" id="SSF53098">
    <property type="entry name" value="Ribonuclease H-like"/>
    <property type="match status" value="1"/>
</dbReference>